<reference evidence="1 2" key="2">
    <citation type="journal article" date="2022" name="Mol. Biol. Evol.">
        <title>Comparative Genomics Reveals Insights into the Divergent Evolution of Astigmatic Mites and Household Pest Adaptations.</title>
        <authorList>
            <person name="Xiong Q."/>
            <person name="Wan A.T."/>
            <person name="Liu X."/>
            <person name="Fung C.S."/>
            <person name="Xiao X."/>
            <person name="Malainual N."/>
            <person name="Hou J."/>
            <person name="Wang L."/>
            <person name="Wang M."/>
            <person name="Yang K.Y."/>
            <person name="Cui Y."/>
            <person name="Leung E.L."/>
            <person name="Nong W."/>
            <person name="Shin S.K."/>
            <person name="Au S.W."/>
            <person name="Jeong K.Y."/>
            <person name="Chew F.T."/>
            <person name="Hui J.H."/>
            <person name="Leung T.F."/>
            <person name="Tungtrongchitr A."/>
            <person name="Zhong N."/>
            <person name="Liu Z."/>
            <person name="Tsui S.K."/>
        </authorList>
    </citation>
    <scope>NUCLEOTIDE SEQUENCE [LARGE SCALE GENOMIC DNA]</scope>
    <source>
        <strain evidence="1">Derp</strain>
    </source>
</reference>
<reference evidence="1 2" key="1">
    <citation type="journal article" date="2018" name="J. Allergy Clin. Immunol.">
        <title>High-quality assembly of Dermatophagoides pteronyssinus genome and transcriptome reveals a wide range of novel allergens.</title>
        <authorList>
            <person name="Liu X.Y."/>
            <person name="Yang K.Y."/>
            <person name="Wang M.Q."/>
            <person name="Kwok J.S."/>
            <person name="Zeng X."/>
            <person name="Yang Z."/>
            <person name="Xiao X.J."/>
            <person name="Lau C.P."/>
            <person name="Li Y."/>
            <person name="Huang Z.M."/>
            <person name="Ba J.G."/>
            <person name="Yim A.K."/>
            <person name="Ouyang C.Y."/>
            <person name="Ngai S.M."/>
            <person name="Chan T.F."/>
            <person name="Leung E.L."/>
            <person name="Liu L."/>
            <person name="Liu Z.G."/>
            <person name="Tsui S.K."/>
        </authorList>
    </citation>
    <scope>NUCLEOTIDE SEQUENCE [LARGE SCALE GENOMIC DNA]</scope>
    <source>
        <strain evidence="1">Derp</strain>
    </source>
</reference>
<evidence type="ECO:0000313" key="1">
    <source>
        <dbReference type="EMBL" id="KAH9413818.1"/>
    </source>
</evidence>
<proteinExistence type="predicted"/>
<accession>A0ABQ8IU40</accession>
<comment type="caution">
    <text evidence="1">The sequence shown here is derived from an EMBL/GenBank/DDBJ whole genome shotgun (WGS) entry which is preliminary data.</text>
</comment>
<gene>
    <name evidence="1" type="ORF">DERP_014650</name>
</gene>
<dbReference type="Proteomes" id="UP000887458">
    <property type="component" value="Unassembled WGS sequence"/>
</dbReference>
<evidence type="ECO:0000313" key="2">
    <source>
        <dbReference type="Proteomes" id="UP000887458"/>
    </source>
</evidence>
<keyword evidence="2" id="KW-1185">Reference proteome</keyword>
<sequence length="65" mass="7129">MITIHPLILFNLSASIIDDSGESRFLAIRHTSSCACNVCIRLKKRSSSTSERQPFLAESSASFIA</sequence>
<name>A0ABQ8IU40_DERPT</name>
<dbReference type="EMBL" id="NJHN03000118">
    <property type="protein sequence ID" value="KAH9413818.1"/>
    <property type="molecule type" value="Genomic_DNA"/>
</dbReference>
<organism evidence="1 2">
    <name type="scientific">Dermatophagoides pteronyssinus</name>
    <name type="common">European house dust mite</name>
    <dbReference type="NCBI Taxonomy" id="6956"/>
    <lineage>
        <taxon>Eukaryota</taxon>
        <taxon>Metazoa</taxon>
        <taxon>Ecdysozoa</taxon>
        <taxon>Arthropoda</taxon>
        <taxon>Chelicerata</taxon>
        <taxon>Arachnida</taxon>
        <taxon>Acari</taxon>
        <taxon>Acariformes</taxon>
        <taxon>Sarcoptiformes</taxon>
        <taxon>Astigmata</taxon>
        <taxon>Psoroptidia</taxon>
        <taxon>Analgoidea</taxon>
        <taxon>Pyroglyphidae</taxon>
        <taxon>Dermatophagoidinae</taxon>
        <taxon>Dermatophagoides</taxon>
    </lineage>
</organism>
<protein>
    <submittedName>
        <fullName evidence="1">Uncharacterized protein</fullName>
    </submittedName>
</protein>